<sequence length="112" mass="12315">MPDSNPTQSAPSSSSSSSKKEDLSTARLGSIAVECNQLKDDYEQCFFEFFPRFLYGEKFKEDPCAAQLKSYRDCLRAHLAGKMHIDLDALDAEKISTADLANAMAEGTNAKP</sequence>
<gene>
    <name evidence="4" type="ORF">MCOS_LOCUS9838</name>
</gene>
<dbReference type="OrthoDB" id="19091at2759"/>
<accession>A0A0R3UPQ6</accession>
<dbReference type="STRING" id="53468.A0A0R3UPQ6"/>
<evidence type="ECO:0000313" key="5">
    <source>
        <dbReference type="Proteomes" id="UP000267029"/>
    </source>
</evidence>
<dbReference type="Pfam" id="PF05254">
    <property type="entry name" value="UPF0203"/>
    <property type="match status" value="1"/>
</dbReference>
<keyword evidence="5" id="KW-1185">Reference proteome</keyword>
<evidence type="ECO:0000256" key="3">
    <source>
        <dbReference type="SAM" id="MobiDB-lite"/>
    </source>
</evidence>
<name>A0A0R3UPQ6_MESCO</name>
<dbReference type="Proteomes" id="UP000267029">
    <property type="component" value="Unassembled WGS sequence"/>
</dbReference>
<dbReference type="InterPro" id="IPR007918">
    <property type="entry name" value="MDM35_apoptosis"/>
</dbReference>
<evidence type="ECO:0000313" key="6">
    <source>
        <dbReference type="WBParaSite" id="MCU_010065-RA"/>
    </source>
</evidence>
<dbReference type="AlphaFoldDB" id="A0A0R3UPQ6"/>
<comment type="similarity">
    <text evidence="1">Belongs to the TRIAP1/MDM35 family.</text>
</comment>
<feature type="region of interest" description="Disordered" evidence="3">
    <location>
        <begin position="1"/>
        <end position="23"/>
    </location>
</feature>
<organism evidence="4 5">
    <name type="scientific">Mesocestoides corti</name>
    <name type="common">Flatworm</name>
    <dbReference type="NCBI Taxonomy" id="53468"/>
    <lineage>
        <taxon>Eukaryota</taxon>
        <taxon>Metazoa</taxon>
        <taxon>Spiralia</taxon>
        <taxon>Lophotrochozoa</taxon>
        <taxon>Platyhelminthes</taxon>
        <taxon>Cestoda</taxon>
        <taxon>Eucestoda</taxon>
        <taxon>Cyclophyllidea</taxon>
        <taxon>Mesocestoididae</taxon>
        <taxon>Mesocestoides</taxon>
    </lineage>
</organism>
<dbReference type="EMBL" id="UXSR01005857">
    <property type="protein sequence ID" value="VDD83835.1"/>
    <property type="molecule type" value="Genomic_DNA"/>
</dbReference>
<feature type="compositionally biased region" description="Polar residues" evidence="3">
    <location>
        <begin position="1"/>
        <end position="11"/>
    </location>
</feature>
<evidence type="ECO:0000256" key="2">
    <source>
        <dbReference type="ARBA" id="ARBA00023157"/>
    </source>
</evidence>
<reference evidence="6" key="2">
    <citation type="submission" date="2019-11" db="UniProtKB">
        <authorList>
            <consortium name="WormBaseParasite"/>
        </authorList>
    </citation>
    <scope>IDENTIFICATION</scope>
</reference>
<protein>
    <submittedName>
        <fullName evidence="6">CHCH domain-containing protein</fullName>
    </submittedName>
</protein>
<evidence type="ECO:0000313" key="4">
    <source>
        <dbReference type="EMBL" id="VDD83835.1"/>
    </source>
</evidence>
<keyword evidence="2" id="KW-1015">Disulfide bond</keyword>
<dbReference type="WBParaSite" id="MCU_010065-RA">
    <property type="protein sequence ID" value="MCU_010065-RA"/>
    <property type="gene ID" value="MCU_010065"/>
</dbReference>
<proteinExistence type="inferred from homology"/>
<reference evidence="4 5" key="1">
    <citation type="submission" date="2018-10" db="EMBL/GenBank/DDBJ databases">
        <authorList>
            <consortium name="Pathogen Informatics"/>
        </authorList>
    </citation>
    <scope>NUCLEOTIDE SEQUENCE [LARGE SCALE GENOMIC DNA]</scope>
</reference>
<evidence type="ECO:0000256" key="1">
    <source>
        <dbReference type="ARBA" id="ARBA00006196"/>
    </source>
</evidence>